<reference evidence="2" key="1">
    <citation type="journal article" date="2019" name="bioRxiv">
        <title>The Genome of the Zebra Mussel, Dreissena polymorpha: A Resource for Invasive Species Research.</title>
        <authorList>
            <person name="McCartney M.A."/>
            <person name="Auch B."/>
            <person name="Kono T."/>
            <person name="Mallez S."/>
            <person name="Zhang Y."/>
            <person name="Obille A."/>
            <person name="Becker A."/>
            <person name="Abrahante J.E."/>
            <person name="Garbe J."/>
            <person name="Badalamenti J.P."/>
            <person name="Herman A."/>
            <person name="Mangelson H."/>
            <person name="Liachko I."/>
            <person name="Sullivan S."/>
            <person name="Sone E.D."/>
            <person name="Koren S."/>
            <person name="Silverstein K.A.T."/>
            <person name="Beckman K.B."/>
            <person name="Gohl D.M."/>
        </authorList>
    </citation>
    <scope>NUCLEOTIDE SEQUENCE</scope>
    <source>
        <strain evidence="2">Duluth1</strain>
        <tissue evidence="2">Whole animal</tissue>
    </source>
</reference>
<dbReference type="EMBL" id="JAIWYP010000001">
    <property type="protein sequence ID" value="KAH3893582.1"/>
    <property type="molecule type" value="Genomic_DNA"/>
</dbReference>
<feature type="compositionally biased region" description="Basic and acidic residues" evidence="1">
    <location>
        <begin position="8"/>
        <end position="22"/>
    </location>
</feature>
<evidence type="ECO:0000256" key="1">
    <source>
        <dbReference type="SAM" id="MobiDB-lite"/>
    </source>
</evidence>
<gene>
    <name evidence="2" type="ORF">DPMN_017730</name>
</gene>
<reference evidence="2" key="2">
    <citation type="submission" date="2020-11" db="EMBL/GenBank/DDBJ databases">
        <authorList>
            <person name="McCartney M.A."/>
            <person name="Auch B."/>
            <person name="Kono T."/>
            <person name="Mallez S."/>
            <person name="Becker A."/>
            <person name="Gohl D.M."/>
            <person name="Silverstein K.A.T."/>
            <person name="Koren S."/>
            <person name="Bechman K.B."/>
            <person name="Herman A."/>
            <person name="Abrahante J.E."/>
            <person name="Garbe J."/>
        </authorList>
    </citation>
    <scope>NUCLEOTIDE SEQUENCE</scope>
    <source>
        <strain evidence="2">Duluth1</strain>
        <tissue evidence="2">Whole animal</tissue>
    </source>
</reference>
<sequence>MENEEEMKDYIKDEPTQSEDKGQKAFQVLRKRCQDKLLFIENNASKDRKEEMVFNILKAVDDANTKAPRPYFQNKYTRRIAQKAKNFYEIHILGLGRMRSKEGKNYTALC</sequence>
<comment type="caution">
    <text evidence="2">The sequence shown here is derived from an EMBL/GenBank/DDBJ whole genome shotgun (WGS) entry which is preliminary data.</text>
</comment>
<feature type="region of interest" description="Disordered" evidence="1">
    <location>
        <begin position="1"/>
        <end position="22"/>
    </location>
</feature>
<dbReference type="Proteomes" id="UP000828390">
    <property type="component" value="Unassembled WGS sequence"/>
</dbReference>
<evidence type="ECO:0000313" key="3">
    <source>
        <dbReference type="Proteomes" id="UP000828390"/>
    </source>
</evidence>
<organism evidence="2 3">
    <name type="scientific">Dreissena polymorpha</name>
    <name type="common">Zebra mussel</name>
    <name type="synonym">Mytilus polymorpha</name>
    <dbReference type="NCBI Taxonomy" id="45954"/>
    <lineage>
        <taxon>Eukaryota</taxon>
        <taxon>Metazoa</taxon>
        <taxon>Spiralia</taxon>
        <taxon>Lophotrochozoa</taxon>
        <taxon>Mollusca</taxon>
        <taxon>Bivalvia</taxon>
        <taxon>Autobranchia</taxon>
        <taxon>Heteroconchia</taxon>
        <taxon>Euheterodonta</taxon>
        <taxon>Imparidentia</taxon>
        <taxon>Neoheterodontei</taxon>
        <taxon>Myida</taxon>
        <taxon>Dreissenoidea</taxon>
        <taxon>Dreissenidae</taxon>
        <taxon>Dreissena</taxon>
    </lineage>
</organism>
<dbReference type="AlphaFoldDB" id="A0A9D4S8G4"/>
<keyword evidence="3" id="KW-1185">Reference proteome</keyword>
<protein>
    <submittedName>
        <fullName evidence="2">Uncharacterized protein</fullName>
    </submittedName>
</protein>
<evidence type="ECO:0000313" key="2">
    <source>
        <dbReference type="EMBL" id="KAH3893582.1"/>
    </source>
</evidence>
<accession>A0A9D4S8G4</accession>
<name>A0A9D4S8G4_DREPO</name>
<proteinExistence type="predicted"/>